<feature type="domain" description="Polymerase nucleotidyl transferase" evidence="1">
    <location>
        <begin position="7"/>
        <end position="80"/>
    </location>
</feature>
<evidence type="ECO:0000313" key="3">
    <source>
        <dbReference type="Proteomes" id="UP000066042"/>
    </source>
</evidence>
<dbReference type="PANTHER" id="PTHR33933:SF3">
    <property type="entry name" value="PROTEIN ADENYLYLTRANSFERASE MJ0604-RELATED"/>
    <property type="match status" value="1"/>
</dbReference>
<accession>A0A0S1XBL3</accession>
<dbReference type="PATRIC" id="fig|55802.8.peg.1226"/>
<dbReference type="CDD" id="cd05403">
    <property type="entry name" value="NT_KNTase_like"/>
    <property type="match status" value="1"/>
</dbReference>
<dbReference type="Gene3D" id="3.30.460.10">
    <property type="entry name" value="Beta Polymerase, domain 2"/>
    <property type="match status" value="1"/>
</dbReference>
<gene>
    <name evidence="2" type="ORF">TBCH5v1_1246</name>
</gene>
<dbReference type="AlphaFoldDB" id="A0A0S1XBL3"/>
<dbReference type="Pfam" id="PF01909">
    <property type="entry name" value="NTP_transf_2"/>
    <property type="match status" value="1"/>
</dbReference>
<dbReference type="InterPro" id="IPR002934">
    <property type="entry name" value="Polymerase_NTP_transf_dom"/>
</dbReference>
<sequence length="101" mass="11943">MLEEVKRIILEESSKLGITVENVILFGSRARGNYRKDSDWDILIIVKEPLSRTEYRELWRRIYEKVELPADILIVSKKDFEKLKGLKGYVYYYASKEGVKI</sequence>
<dbReference type="GO" id="GO:0016779">
    <property type="term" value="F:nucleotidyltransferase activity"/>
    <property type="evidence" value="ECO:0007669"/>
    <property type="project" value="InterPro"/>
</dbReference>
<dbReference type="InterPro" id="IPR052548">
    <property type="entry name" value="Type_VII_TA_antitoxin"/>
</dbReference>
<reference evidence="2 3" key="1">
    <citation type="journal article" date="2016" name="Genome Announc.">
        <title>Complete genome sequence of the hyperthermophilic and piezophilic archaeon Thermococcus barophilus Ch5, capable of growth at the expense of hydrogenogenesis from carbon monoxide and formate.</title>
        <authorList>
            <person name="Oger P."/>
            <person name="Sokolova T.G."/>
            <person name="Kozhevnikova D.A."/>
            <person name="Taranov E.A."/>
            <person name="Vannier P."/>
            <person name="Lee H.S."/>
            <person name="Kwon K.K."/>
            <person name="Kang S.G."/>
            <person name="Lee J.H."/>
            <person name="Bonch-Osmolovskaya E.A."/>
            <person name="Lebedinsky A.V."/>
        </authorList>
    </citation>
    <scope>NUCLEOTIDE SEQUENCE [LARGE SCALE GENOMIC DNA]</scope>
    <source>
        <strain evidence="3">Ch5</strain>
    </source>
</reference>
<dbReference type="PANTHER" id="PTHR33933">
    <property type="entry name" value="NUCLEOTIDYLTRANSFERASE"/>
    <property type="match status" value="1"/>
</dbReference>
<dbReference type="STRING" id="55802.TBCH5v1_1246"/>
<dbReference type="InterPro" id="IPR043519">
    <property type="entry name" value="NT_sf"/>
</dbReference>
<dbReference type="SUPFAM" id="SSF81301">
    <property type="entry name" value="Nucleotidyltransferase"/>
    <property type="match status" value="1"/>
</dbReference>
<organism evidence="2 3">
    <name type="scientific">Thermococcus barophilus</name>
    <dbReference type="NCBI Taxonomy" id="55802"/>
    <lineage>
        <taxon>Archaea</taxon>
        <taxon>Methanobacteriati</taxon>
        <taxon>Methanobacteriota</taxon>
        <taxon>Thermococci</taxon>
        <taxon>Thermococcales</taxon>
        <taxon>Thermococcaceae</taxon>
        <taxon>Thermococcus</taxon>
    </lineage>
</organism>
<dbReference type="EMBL" id="CP013050">
    <property type="protein sequence ID" value="ALM75170.1"/>
    <property type="molecule type" value="Genomic_DNA"/>
</dbReference>
<protein>
    <recommendedName>
        <fullName evidence="1">Polymerase nucleotidyl transferase domain-containing protein</fullName>
    </recommendedName>
</protein>
<dbReference type="RefSeq" id="WP_013467321.1">
    <property type="nucleotide sequence ID" value="NZ_CP013050.1"/>
</dbReference>
<proteinExistence type="predicted"/>
<dbReference type="GeneID" id="10042554"/>
<dbReference type="Proteomes" id="UP000066042">
    <property type="component" value="Chromosome"/>
</dbReference>
<name>A0A0S1XBL3_THEBA</name>
<evidence type="ECO:0000313" key="2">
    <source>
        <dbReference type="EMBL" id="ALM75170.1"/>
    </source>
</evidence>
<dbReference type="OMA" id="HIFCDII"/>
<evidence type="ECO:0000259" key="1">
    <source>
        <dbReference type="Pfam" id="PF01909"/>
    </source>
</evidence>
<dbReference type="GeneID" id="26136499"/>